<name>A0AAJ7E1Q7_9HYME</name>
<dbReference type="AlphaFoldDB" id="A0AAJ7E1Q7"/>
<dbReference type="PROSITE" id="PS00135">
    <property type="entry name" value="TRYPSIN_SER"/>
    <property type="match status" value="1"/>
</dbReference>
<reference evidence="10" key="1">
    <citation type="submission" date="2025-08" db="UniProtKB">
        <authorList>
            <consortium name="RefSeq"/>
        </authorList>
    </citation>
    <scope>IDENTIFICATION</scope>
</reference>
<evidence type="ECO:0000259" key="8">
    <source>
        <dbReference type="PROSITE" id="PS50240"/>
    </source>
</evidence>
<sequence>MKWQILVCLCTILIRASGKSIKIIGGQNADIAEFPFMVAFRYASNNKIFCGGTIVSRWNILTAAHCLFDERLPYDHINIYTGITCTISTSGLIHEVNRVDFHPLFTNKKNKQEMYIYDIAVVTIKERFEFNRYQNKAMLPENNLEYDAGIIVGWGMTNYPLGCISNQLQQATMQISHNDYCSQWFPFKLHPEQFCAYQGVGIGACKGDSGGPLIVQNKIIGIISFTRPCATGFPDVLTRVYSVLDFIKLVLITT</sequence>
<dbReference type="Proteomes" id="UP000695007">
    <property type="component" value="Unplaced"/>
</dbReference>
<evidence type="ECO:0000256" key="6">
    <source>
        <dbReference type="RuleBase" id="RU363034"/>
    </source>
</evidence>
<evidence type="ECO:0000313" key="10">
    <source>
        <dbReference type="RefSeq" id="XP_011504642.1"/>
    </source>
</evidence>
<keyword evidence="7" id="KW-0732">Signal</keyword>
<keyword evidence="3 6" id="KW-0378">Hydrolase</keyword>
<dbReference type="InterPro" id="IPR001314">
    <property type="entry name" value="Peptidase_S1A"/>
</dbReference>
<evidence type="ECO:0000313" key="9">
    <source>
        <dbReference type="Proteomes" id="UP000695007"/>
    </source>
</evidence>
<feature type="domain" description="Peptidase S1" evidence="8">
    <location>
        <begin position="23"/>
        <end position="252"/>
    </location>
</feature>
<feature type="chain" id="PRO_5042509108" evidence="7">
    <location>
        <begin position="19"/>
        <end position="254"/>
    </location>
</feature>
<evidence type="ECO:0000256" key="5">
    <source>
        <dbReference type="ARBA" id="ARBA00023157"/>
    </source>
</evidence>
<keyword evidence="9" id="KW-1185">Reference proteome</keyword>
<dbReference type="Pfam" id="PF00089">
    <property type="entry name" value="Trypsin"/>
    <property type="match status" value="1"/>
</dbReference>
<dbReference type="SMART" id="SM00020">
    <property type="entry name" value="Tryp_SPc"/>
    <property type="match status" value="1"/>
</dbReference>
<keyword evidence="5" id="KW-1015">Disulfide bond</keyword>
<keyword evidence="2 6" id="KW-0645">Protease</keyword>
<dbReference type="KEGG" id="csol:105367580"/>
<dbReference type="InterPro" id="IPR001254">
    <property type="entry name" value="Trypsin_dom"/>
</dbReference>
<evidence type="ECO:0000256" key="7">
    <source>
        <dbReference type="SAM" id="SignalP"/>
    </source>
</evidence>
<dbReference type="PANTHER" id="PTHR24252:SF7">
    <property type="entry name" value="HYALIN"/>
    <property type="match status" value="1"/>
</dbReference>
<evidence type="ECO:0000256" key="4">
    <source>
        <dbReference type="ARBA" id="ARBA00022825"/>
    </source>
</evidence>
<dbReference type="GeneID" id="105367580"/>
<dbReference type="RefSeq" id="XP_011504642.1">
    <property type="nucleotide sequence ID" value="XM_011506340.1"/>
</dbReference>
<dbReference type="FunFam" id="2.40.10.10:FF:000036">
    <property type="entry name" value="Trypsin beta"/>
    <property type="match status" value="1"/>
</dbReference>
<protein>
    <submittedName>
        <fullName evidence="10">Chymotrypsin-2-like isoform X1</fullName>
    </submittedName>
</protein>
<dbReference type="CDD" id="cd00190">
    <property type="entry name" value="Tryp_SPc"/>
    <property type="match status" value="1"/>
</dbReference>
<dbReference type="GO" id="GO:0005576">
    <property type="term" value="C:extracellular region"/>
    <property type="evidence" value="ECO:0007669"/>
    <property type="project" value="UniProtKB-SubCell"/>
</dbReference>
<keyword evidence="4 6" id="KW-0720">Serine protease</keyword>
<organism evidence="9 10">
    <name type="scientific">Ceratosolen solmsi marchali</name>
    <dbReference type="NCBI Taxonomy" id="326594"/>
    <lineage>
        <taxon>Eukaryota</taxon>
        <taxon>Metazoa</taxon>
        <taxon>Ecdysozoa</taxon>
        <taxon>Arthropoda</taxon>
        <taxon>Hexapoda</taxon>
        <taxon>Insecta</taxon>
        <taxon>Pterygota</taxon>
        <taxon>Neoptera</taxon>
        <taxon>Endopterygota</taxon>
        <taxon>Hymenoptera</taxon>
        <taxon>Apocrita</taxon>
        <taxon>Proctotrupomorpha</taxon>
        <taxon>Chalcidoidea</taxon>
        <taxon>Agaonidae</taxon>
        <taxon>Agaoninae</taxon>
        <taxon>Ceratosolen</taxon>
    </lineage>
</organism>
<dbReference type="PANTHER" id="PTHR24252">
    <property type="entry name" value="ACROSIN-RELATED"/>
    <property type="match status" value="1"/>
</dbReference>
<dbReference type="GO" id="GO:0004252">
    <property type="term" value="F:serine-type endopeptidase activity"/>
    <property type="evidence" value="ECO:0007669"/>
    <property type="project" value="InterPro"/>
</dbReference>
<dbReference type="InterPro" id="IPR009003">
    <property type="entry name" value="Peptidase_S1_PA"/>
</dbReference>
<dbReference type="Gene3D" id="2.40.10.10">
    <property type="entry name" value="Trypsin-like serine proteases"/>
    <property type="match status" value="1"/>
</dbReference>
<dbReference type="InterPro" id="IPR018114">
    <property type="entry name" value="TRYPSIN_HIS"/>
</dbReference>
<dbReference type="PROSITE" id="PS50240">
    <property type="entry name" value="TRYPSIN_DOM"/>
    <property type="match status" value="1"/>
</dbReference>
<dbReference type="PRINTS" id="PR00722">
    <property type="entry name" value="CHYMOTRYPSIN"/>
</dbReference>
<dbReference type="InterPro" id="IPR043504">
    <property type="entry name" value="Peptidase_S1_PA_chymotrypsin"/>
</dbReference>
<accession>A0AAJ7E1Q7</accession>
<dbReference type="InterPro" id="IPR033116">
    <property type="entry name" value="TRYPSIN_SER"/>
</dbReference>
<gene>
    <name evidence="10" type="primary">LOC105367580</name>
</gene>
<dbReference type="GO" id="GO:0006508">
    <property type="term" value="P:proteolysis"/>
    <property type="evidence" value="ECO:0007669"/>
    <property type="project" value="UniProtKB-KW"/>
</dbReference>
<evidence type="ECO:0000256" key="2">
    <source>
        <dbReference type="ARBA" id="ARBA00022670"/>
    </source>
</evidence>
<feature type="signal peptide" evidence="7">
    <location>
        <begin position="1"/>
        <end position="18"/>
    </location>
</feature>
<evidence type="ECO:0000256" key="3">
    <source>
        <dbReference type="ARBA" id="ARBA00022801"/>
    </source>
</evidence>
<dbReference type="SUPFAM" id="SSF50494">
    <property type="entry name" value="Trypsin-like serine proteases"/>
    <property type="match status" value="1"/>
</dbReference>
<evidence type="ECO:0000256" key="1">
    <source>
        <dbReference type="ARBA" id="ARBA00004239"/>
    </source>
</evidence>
<dbReference type="PROSITE" id="PS00134">
    <property type="entry name" value="TRYPSIN_HIS"/>
    <property type="match status" value="1"/>
</dbReference>
<proteinExistence type="predicted"/>
<comment type="subcellular location">
    <subcellularLocation>
        <location evidence="1">Secreted</location>
        <location evidence="1">Extracellular space</location>
    </subcellularLocation>
</comment>